<comment type="caution">
    <text evidence="2">The sequence shown here is derived from an EMBL/GenBank/DDBJ whole genome shotgun (WGS) entry which is preliminary data.</text>
</comment>
<accession>A0A7J7VBB2</accession>
<dbReference type="AlphaFoldDB" id="A0A7J7VBB2"/>
<dbReference type="Proteomes" id="UP000558488">
    <property type="component" value="Unassembled WGS sequence"/>
</dbReference>
<sequence>MNENVWDPVLAWQALLPGSVTECPEKLPEINLLVPEFLTATALPWPGVTATPGLWPRPEKLVSVASHTGTLVTKLLEDTAGLTVSAFLIHLPSLSVNQGKVKSAALPSGVLPSAIFQGQLTMDTCPVEAHLWGPGMEIMLCDFRECVCVCVCVCVREREREREGGGGGPWLLGQTPPSLGLSFLFLFFFFNIFY</sequence>
<keyword evidence="1" id="KW-1133">Transmembrane helix</keyword>
<proteinExistence type="predicted"/>
<keyword evidence="1" id="KW-0812">Transmembrane</keyword>
<protein>
    <submittedName>
        <fullName evidence="2">Uncharacterized protein</fullName>
    </submittedName>
</protein>
<evidence type="ECO:0000313" key="2">
    <source>
        <dbReference type="EMBL" id="KAF6322467.1"/>
    </source>
</evidence>
<keyword evidence="3" id="KW-1185">Reference proteome</keyword>
<feature type="transmembrane region" description="Helical" evidence="1">
    <location>
        <begin position="170"/>
        <end position="193"/>
    </location>
</feature>
<gene>
    <name evidence="2" type="ORF">mPipKuh1_008468</name>
</gene>
<organism evidence="2 3">
    <name type="scientific">Pipistrellus kuhlii</name>
    <name type="common">Kuhl's pipistrelle</name>
    <dbReference type="NCBI Taxonomy" id="59472"/>
    <lineage>
        <taxon>Eukaryota</taxon>
        <taxon>Metazoa</taxon>
        <taxon>Chordata</taxon>
        <taxon>Craniata</taxon>
        <taxon>Vertebrata</taxon>
        <taxon>Euteleostomi</taxon>
        <taxon>Mammalia</taxon>
        <taxon>Eutheria</taxon>
        <taxon>Laurasiatheria</taxon>
        <taxon>Chiroptera</taxon>
        <taxon>Yangochiroptera</taxon>
        <taxon>Vespertilionidae</taxon>
        <taxon>Pipistrellus</taxon>
    </lineage>
</organism>
<dbReference type="EMBL" id="JACAGB010000015">
    <property type="protein sequence ID" value="KAF6322467.1"/>
    <property type="molecule type" value="Genomic_DNA"/>
</dbReference>
<reference evidence="2 3" key="1">
    <citation type="journal article" date="2020" name="Nature">
        <title>Six reference-quality genomes reveal evolution of bat adaptations.</title>
        <authorList>
            <person name="Jebb D."/>
            <person name="Huang Z."/>
            <person name="Pippel M."/>
            <person name="Hughes G.M."/>
            <person name="Lavrichenko K."/>
            <person name="Devanna P."/>
            <person name="Winkler S."/>
            <person name="Jermiin L.S."/>
            <person name="Skirmuntt E.C."/>
            <person name="Katzourakis A."/>
            <person name="Burkitt-Gray L."/>
            <person name="Ray D.A."/>
            <person name="Sullivan K.A.M."/>
            <person name="Roscito J.G."/>
            <person name="Kirilenko B.M."/>
            <person name="Davalos L.M."/>
            <person name="Corthals A.P."/>
            <person name="Power M.L."/>
            <person name="Jones G."/>
            <person name="Ransome R.D."/>
            <person name="Dechmann D.K.N."/>
            <person name="Locatelli A.G."/>
            <person name="Puechmaille S.J."/>
            <person name="Fedrigo O."/>
            <person name="Jarvis E.D."/>
            <person name="Hiller M."/>
            <person name="Vernes S.C."/>
            <person name="Myers E.W."/>
            <person name="Teeling E.C."/>
        </authorList>
    </citation>
    <scope>NUCLEOTIDE SEQUENCE [LARGE SCALE GENOMIC DNA]</scope>
    <source>
        <strain evidence="2">MPipKuh1</strain>
        <tissue evidence="2">Flight muscle</tissue>
    </source>
</reference>
<evidence type="ECO:0000313" key="3">
    <source>
        <dbReference type="Proteomes" id="UP000558488"/>
    </source>
</evidence>
<evidence type="ECO:0000256" key="1">
    <source>
        <dbReference type="SAM" id="Phobius"/>
    </source>
</evidence>
<keyword evidence="1" id="KW-0472">Membrane</keyword>
<name>A0A7J7VBB2_PIPKU</name>